<dbReference type="SUPFAM" id="SSF53474">
    <property type="entry name" value="alpha/beta-Hydrolases"/>
    <property type="match status" value="1"/>
</dbReference>
<dbReference type="Pfam" id="PF00561">
    <property type="entry name" value="Abhydrolase_1"/>
    <property type="match status" value="1"/>
</dbReference>
<name>A0AA39YBM4_9PEZI</name>
<accession>A0AA39YBM4</accession>
<dbReference type="InterPro" id="IPR000073">
    <property type="entry name" value="AB_hydrolase_1"/>
</dbReference>
<dbReference type="Gene3D" id="3.40.50.1820">
    <property type="entry name" value="alpha/beta hydrolase"/>
    <property type="match status" value="1"/>
</dbReference>
<keyword evidence="4" id="KW-1185">Reference proteome</keyword>
<protein>
    <submittedName>
        <fullName evidence="3">Alpha/Beta hydrolase protein</fullName>
    </submittedName>
</protein>
<keyword evidence="1" id="KW-0732">Signal</keyword>
<organism evidence="3 4">
    <name type="scientific">Cercophora newfieldiana</name>
    <dbReference type="NCBI Taxonomy" id="92897"/>
    <lineage>
        <taxon>Eukaryota</taxon>
        <taxon>Fungi</taxon>
        <taxon>Dikarya</taxon>
        <taxon>Ascomycota</taxon>
        <taxon>Pezizomycotina</taxon>
        <taxon>Sordariomycetes</taxon>
        <taxon>Sordariomycetidae</taxon>
        <taxon>Sordariales</taxon>
        <taxon>Lasiosphaeriaceae</taxon>
        <taxon>Cercophora</taxon>
    </lineage>
</organism>
<dbReference type="AlphaFoldDB" id="A0AA39YBM4"/>
<dbReference type="PANTHER" id="PTHR43329">
    <property type="entry name" value="EPOXIDE HYDROLASE"/>
    <property type="match status" value="1"/>
</dbReference>
<proteinExistence type="predicted"/>
<evidence type="ECO:0000313" key="3">
    <source>
        <dbReference type="EMBL" id="KAK0649649.1"/>
    </source>
</evidence>
<feature type="chain" id="PRO_5041308190" evidence="1">
    <location>
        <begin position="21"/>
        <end position="285"/>
    </location>
</feature>
<sequence>MHLPQTLGLVASLLIAPCLSLTNFDQWEHGRVALKDRTPLLLVHGSPQHSLTWRIMGPILAENFTAIAPDNRGAGDSSIPPDSDYSAAASAADLKGVLDFLNITETYVFSHDKGVGMAAALAAEHPSLVKRASFSEYILPGFGYEAASAPAPFWDLWANWQLAFCSVPDAAEFLIRGRETDVLSWWFYHCSYSGVESFSEETLNRYATSISKPGFLRGMLGPFSTQSVRADAALFKGTAEHPLDMPILMLGGEACFGAAAGQVLAGIAAKVEADVVPKAGHWIGE</sequence>
<gene>
    <name evidence="3" type="ORF">B0T16DRAFT_428334</name>
</gene>
<feature type="domain" description="AB hydrolase-1" evidence="2">
    <location>
        <begin position="39"/>
        <end position="147"/>
    </location>
</feature>
<keyword evidence="3" id="KW-0378">Hydrolase</keyword>
<reference evidence="3" key="1">
    <citation type="submission" date="2023-06" db="EMBL/GenBank/DDBJ databases">
        <title>Genome-scale phylogeny and comparative genomics of the fungal order Sordariales.</title>
        <authorList>
            <consortium name="Lawrence Berkeley National Laboratory"/>
            <person name="Hensen N."/>
            <person name="Bonometti L."/>
            <person name="Westerberg I."/>
            <person name="Brannstrom I.O."/>
            <person name="Guillou S."/>
            <person name="Cros-Aarteil S."/>
            <person name="Calhoun S."/>
            <person name="Haridas S."/>
            <person name="Kuo A."/>
            <person name="Mondo S."/>
            <person name="Pangilinan J."/>
            <person name="Riley R."/>
            <person name="Labutti K."/>
            <person name="Andreopoulos B."/>
            <person name="Lipzen A."/>
            <person name="Chen C."/>
            <person name="Yanf M."/>
            <person name="Daum C."/>
            <person name="Ng V."/>
            <person name="Clum A."/>
            <person name="Steindorff A."/>
            <person name="Ohm R."/>
            <person name="Martin F."/>
            <person name="Silar P."/>
            <person name="Natvig D."/>
            <person name="Lalanne C."/>
            <person name="Gautier V."/>
            <person name="Ament-Velasquez S.L."/>
            <person name="Kruys A."/>
            <person name="Hutchinson M.I."/>
            <person name="Powell A.J."/>
            <person name="Barry K."/>
            <person name="Miller A.N."/>
            <person name="Grigoriev I.V."/>
            <person name="Debuchy R."/>
            <person name="Gladieux P."/>
            <person name="Thoren M.H."/>
            <person name="Johannesson H."/>
        </authorList>
    </citation>
    <scope>NUCLEOTIDE SEQUENCE</scope>
    <source>
        <strain evidence="3">SMH2532-1</strain>
    </source>
</reference>
<feature type="signal peptide" evidence="1">
    <location>
        <begin position="1"/>
        <end position="20"/>
    </location>
</feature>
<dbReference type="EMBL" id="JAULSV010000003">
    <property type="protein sequence ID" value="KAK0649649.1"/>
    <property type="molecule type" value="Genomic_DNA"/>
</dbReference>
<evidence type="ECO:0000256" key="1">
    <source>
        <dbReference type="SAM" id="SignalP"/>
    </source>
</evidence>
<comment type="caution">
    <text evidence="3">The sequence shown here is derived from an EMBL/GenBank/DDBJ whole genome shotgun (WGS) entry which is preliminary data.</text>
</comment>
<evidence type="ECO:0000259" key="2">
    <source>
        <dbReference type="Pfam" id="PF00561"/>
    </source>
</evidence>
<dbReference type="Proteomes" id="UP001174936">
    <property type="component" value="Unassembled WGS sequence"/>
</dbReference>
<dbReference type="GO" id="GO:0016787">
    <property type="term" value="F:hydrolase activity"/>
    <property type="evidence" value="ECO:0007669"/>
    <property type="project" value="UniProtKB-KW"/>
</dbReference>
<dbReference type="InterPro" id="IPR029058">
    <property type="entry name" value="AB_hydrolase_fold"/>
</dbReference>
<evidence type="ECO:0000313" key="4">
    <source>
        <dbReference type="Proteomes" id="UP001174936"/>
    </source>
</evidence>